<sequence>MRHCSDGHLFFVTSLMLFLMKRSLSACIKVEMIIRYGYSSPALSQVVDPLVKTPPWHIRSEMILRCGKTSLGNLQHFEL</sequence>
<comment type="caution">
    <text evidence="2">The sequence shown here is derived from an EMBL/GenBank/DDBJ whole genome shotgun (WGS) entry which is preliminary data.</text>
</comment>
<organism evidence="2 3">
    <name type="scientific">Truncatella angustata</name>
    <dbReference type="NCBI Taxonomy" id="152316"/>
    <lineage>
        <taxon>Eukaryota</taxon>
        <taxon>Fungi</taxon>
        <taxon>Dikarya</taxon>
        <taxon>Ascomycota</taxon>
        <taxon>Pezizomycotina</taxon>
        <taxon>Sordariomycetes</taxon>
        <taxon>Xylariomycetidae</taxon>
        <taxon>Amphisphaeriales</taxon>
        <taxon>Sporocadaceae</taxon>
        <taxon>Truncatella</taxon>
    </lineage>
</organism>
<feature type="signal peptide" evidence="1">
    <location>
        <begin position="1"/>
        <end position="25"/>
    </location>
</feature>
<dbReference type="GeneID" id="70130545"/>
<keyword evidence="3" id="KW-1185">Reference proteome</keyword>
<accession>A0A9P8UZD2</accession>
<keyword evidence="1" id="KW-0732">Signal</keyword>
<evidence type="ECO:0000313" key="2">
    <source>
        <dbReference type="EMBL" id="KAH6661167.1"/>
    </source>
</evidence>
<dbReference type="AlphaFoldDB" id="A0A9P8UZD2"/>
<dbReference type="RefSeq" id="XP_045965298.1">
    <property type="nucleotide sequence ID" value="XM_046101653.1"/>
</dbReference>
<feature type="chain" id="PRO_5040106135" description="Secreted protein" evidence="1">
    <location>
        <begin position="26"/>
        <end position="79"/>
    </location>
</feature>
<evidence type="ECO:0008006" key="4">
    <source>
        <dbReference type="Google" id="ProtNLM"/>
    </source>
</evidence>
<dbReference type="EMBL" id="JAGPXC010000001">
    <property type="protein sequence ID" value="KAH6661167.1"/>
    <property type="molecule type" value="Genomic_DNA"/>
</dbReference>
<name>A0A9P8UZD2_9PEZI</name>
<gene>
    <name evidence="2" type="ORF">BKA67DRAFT_550365</name>
</gene>
<proteinExistence type="predicted"/>
<reference evidence="2" key="1">
    <citation type="journal article" date="2021" name="Nat. Commun.">
        <title>Genetic determinants of endophytism in the Arabidopsis root mycobiome.</title>
        <authorList>
            <person name="Mesny F."/>
            <person name="Miyauchi S."/>
            <person name="Thiergart T."/>
            <person name="Pickel B."/>
            <person name="Atanasova L."/>
            <person name="Karlsson M."/>
            <person name="Huettel B."/>
            <person name="Barry K.W."/>
            <person name="Haridas S."/>
            <person name="Chen C."/>
            <person name="Bauer D."/>
            <person name="Andreopoulos W."/>
            <person name="Pangilinan J."/>
            <person name="LaButti K."/>
            <person name="Riley R."/>
            <person name="Lipzen A."/>
            <person name="Clum A."/>
            <person name="Drula E."/>
            <person name="Henrissat B."/>
            <person name="Kohler A."/>
            <person name="Grigoriev I.V."/>
            <person name="Martin F.M."/>
            <person name="Hacquard S."/>
        </authorList>
    </citation>
    <scope>NUCLEOTIDE SEQUENCE</scope>
    <source>
        <strain evidence="2">MPI-SDFR-AT-0073</strain>
    </source>
</reference>
<evidence type="ECO:0000256" key="1">
    <source>
        <dbReference type="SAM" id="SignalP"/>
    </source>
</evidence>
<evidence type="ECO:0000313" key="3">
    <source>
        <dbReference type="Proteomes" id="UP000758603"/>
    </source>
</evidence>
<dbReference type="Proteomes" id="UP000758603">
    <property type="component" value="Unassembled WGS sequence"/>
</dbReference>
<protein>
    <recommendedName>
        <fullName evidence="4">Secreted protein</fullName>
    </recommendedName>
</protein>